<protein>
    <submittedName>
        <fullName evidence="12">Uncharacterized protein</fullName>
    </submittedName>
</protein>
<comment type="similarity">
    <text evidence="3">Belongs to the TRIAP1/MDM35 family.</text>
</comment>
<dbReference type="GO" id="GO:0005758">
    <property type="term" value="C:mitochondrial intermembrane space"/>
    <property type="evidence" value="ECO:0007669"/>
    <property type="project" value="TreeGrafter"/>
</dbReference>
<feature type="transmembrane region" description="Helical" evidence="11">
    <location>
        <begin position="7"/>
        <end position="33"/>
    </location>
</feature>
<evidence type="ECO:0000256" key="6">
    <source>
        <dbReference type="ARBA" id="ARBA00022824"/>
    </source>
</evidence>
<dbReference type="GO" id="GO:1990050">
    <property type="term" value="F:phosphatidic acid transfer activity"/>
    <property type="evidence" value="ECO:0007669"/>
    <property type="project" value="TreeGrafter"/>
</dbReference>
<evidence type="ECO:0000256" key="11">
    <source>
        <dbReference type="SAM" id="Phobius"/>
    </source>
</evidence>
<dbReference type="AlphaFoldDB" id="A0A6A0GRU8"/>
<evidence type="ECO:0000256" key="10">
    <source>
        <dbReference type="ARBA" id="ARBA00023706"/>
    </source>
</evidence>
<gene>
    <name evidence="12" type="ORF">HAZT_HAZT009223</name>
</gene>
<evidence type="ECO:0000256" key="1">
    <source>
        <dbReference type="ARBA" id="ARBA00004477"/>
    </source>
</evidence>
<keyword evidence="8 11" id="KW-0472">Membrane</keyword>
<name>A0A6A0GRU8_HYAAZ</name>
<dbReference type="GO" id="GO:0005634">
    <property type="term" value="C:nucleus"/>
    <property type="evidence" value="ECO:0007669"/>
    <property type="project" value="TreeGrafter"/>
</dbReference>
<evidence type="ECO:0000256" key="8">
    <source>
        <dbReference type="ARBA" id="ARBA00023136"/>
    </source>
</evidence>
<feature type="transmembrane region" description="Helical" evidence="11">
    <location>
        <begin position="39"/>
        <end position="59"/>
    </location>
</feature>
<dbReference type="EMBL" id="JQDR03016847">
    <property type="protein sequence ID" value="KAA0184633.1"/>
    <property type="molecule type" value="Genomic_DNA"/>
</dbReference>
<dbReference type="PANTHER" id="PTHR46403:SF1">
    <property type="entry name" value="TP53-REGULATED INHIBITOR OF APOPTOSIS 1"/>
    <property type="match status" value="1"/>
</dbReference>
<proteinExistence type="inferred from homology"/>
<dbReference type="PROSITE" id="PS51808">
    <property type="entry name" value="CHCH"/>
    <property type="match status" value="1"/>
</dbReference>
<keyword evidence="6" id="KW-0256">Endoplasmic reticulum</keyword>
<accession>A0A6A0GRU8</accession>
<evidence type="ECO:0000256" key="9">
    <source>
        <dbReference type="ARBA" id="ARBA00023157"/>
    </source>
</evidence>
<reference evidence="12" key="2">
    <citation type="journal article" date="2018" name="Environ. Sci. Technol.">
        <title>The Toxicogenome of Hyalella azteca: A Model for Sediment Ecotoxicology and Evolutionary Toxicology.</title>
        <authorList>
            <person name="Poynton H.C."/>
            <person name="Hasenbein S."/>
            <person name="Benoit J.B."/>
            <person name="Sepulveda M.S."/>
            <person name="Poelchau M.F."/>
            <person name="Hughes D.S.T."/>
            <person name="Murali S.C."/>
            <person name="Chen S."/>
            <person name="Glastad K.M."/>
            <person name="Goodisman M.A.D."/>
            <person name="Werren J.H."/>
            <person name="Vineis J.H."/>
            <person name="Bowen J.L."/>
            <person name="Friedrich M."/>
            <person name="Jones J."/>
            <person name="Robertson H.M."/>
            <person name="Feyereisen R."/>
            <person name="Mechler-Hickson A."/>
            <person name="Mathers N."/>
            <person name="Lee C.E."/>
            <person name="Colbourne J.K."/>
            <person name="Biales A."/>
            <person name="Johnston J.S."/>
            <person name="Wellborn G.A."/>
            <person name="Rosendale A.J."/>
            <person name="Cridge A.G."/>
            <person name="Munoz-Torres M.C."/>
            <person name="Bain P.A."/>
            <person name="Manny A.R."/>
            <person name="Major K.M."/>
            <person name="Lambert F.N."/>
            <person name="Vulpe C.D."/>
            <person name="Tuck P."/>
            <person name="Blalock B.J."/>
            <person name="Lin Y.Y."/>
            <person name="Smith M.E."/>
            <person name="Ochoa-Acuna H."/>
            <person name="Chen M.M."/>
            <person name="Childers C.P."/>
            <person name="Qu J."/>
            <person name="Dugan S."/>
            <person name="Lee S.L."/>
            <person name="Chao H."/>
            <person name="Dinh H."/>
            <person name="Han Y."/>
            <person name="Doddapaneni H."/>
            <person name="Worley K.C."/>
            <person name="Muzny D.M."/>
            <person name="Gibbs R.A."/>
            <person name="Richards S."/>
        </authorList>
    </citation>
    <scope>NUCLEOTIDE SEQUENCE</scope>
    <source>
        <strain evidence="12">HAZT.00-mixed</strain>
        <tissue evidence="12">Whole organism</tissue>
    </source>
</reference>
<sequence>MLQVRGILWSIAQLLCCLLAIHGVILLFGAPILHGVVETFSLSLLLTVLCCGRAFVSLGPNALNCLLTARRIGGVSEGEVRAVLVLLGAWLGALPIPLDWDRPWQPVSHQMNSISAECQELKEVYDACFLSWFSGKFLKGKSEDECAPLFVQYQKCVKKAVKELDINIPSADKLGPHNIDPADKKERN</sequence>
<evidence type="ECO:0000256" key="2">
    <source>
        <dbReference type="ARBA" id="ARBA00004687"/>
    </source>
</evidence>
<keyword evidence="7 11" id="KW-1133">Transmembrane helix</keyword>
<organism evidence="12">
    <name type="scientific">Hyalella azteca</name>
    <name type="common">Amphipod</name>
    <dbReference type="NCBI Taxonomy" id="294128"/>
    <lineage>
        <taxon>Eukaryota</taxon>
        <taxon>Metazoa</taxon>
        <taxon>Ecdysozoa</taxon>
        <taxon>Arthropoda</taxon>
        <taxon>Crustacea</taxon>
        <taxon>Multicrustacea</taxon>
        <taxon>Malacostraca</taxon>
        <taxon>Eumalacostraca</taxon>
        <taxon>Peracarida</taxon>
        <taxon>Amphipoda</taxon>
        <taxon>Senticaudata</taxon>
        <taxon>Talitrida</taxon>
        <taxon>Talitroidea</taxon>
        <taxon>Hyalellidae</taxon>
        <taxon>Hyalella</taxon>
    </lineage>
</organism>
<keyword evidence="4" id="KW-0337">GPI-anchor biosynthesis</keyword>
<dbReference type="InterPro" id="IPR007918">
    <property type="entry name" value="MDM35_apoptosis"/>
</dbReference>
<reference evidence="12" key="1">
    <citation type="submission" date="2014-08" db="EMBL/GenBank/DDBJ databases">
        <authorList>
            <person name="Murali S."/>
            <person name="Richards S."/>
            <person name="Bandaranaike D."/>
            <person name="Bellair M."/>
            <person name="Blankenburg K."/>
            <person name="Chao H."/>
            <person name="Dinh H."/>
            <person name="Doddapaneni H."/>
            <person name="Dugan-Rocha S."/>
            <person name="Elkadiri S."/>
            <person name="Gnanaolivu R."/>
            <person name="Hughes D."/>
            <person name="Lee S."/>
            <person name="Li M."/>
            <person name="Ming W."/>
            <person name="Munidasa M."/>
            <person name="Muniz J."/>
            <person name="Nguyen L."/>
            <person name="Osuji N."/>
            <person name="Pu L.-L."/>
            <person name="Puazo M."/>
            <person name="Skinner E."/>
            <person name="Qu C."/>
            <person name="Quiroz J."/>
            <person name="Raj R."/>
            <person name="Weissenberger G."/>
            <person name="Xin Y."/>
            <person name="Zou X."/>
            <person name="Han Y."/>
            <person name="Worley K."/>
            <person name="Muzny D."/>
            <person name="Gibbs R."/>
        </authorList>
    </citation>
    <scope>NUCLEOTIDE SEQUENCE</scope>
    <source>
        <strain evidence="12">HAZT.00-mixed</strain>
        <tissue evidence="12">Whole organism</tissue>
    </source>
</reference>
<comment type="caution">
    <text evidence="12">The sequence shown here is derived from an EMBL/GenBank/DDBJ whole genome shotgun (WGS) entry which is preliminary data.</text>
</comment>
<evidence type="ECO:0000313" key="12">
    <source>
        <dbReference type="EMBL" id="KAA0184633.1"/>
    </source>
</evidence>
<dbReference type="GO" id="GO:0045332">
    <property type="term" value="P:phospholipid translocation"/>
    <property type="evidence" value="ECO:0007669"/>
    <property type="project" value="TreeGrafter"/>
</dbReference>
<evidence type="ECO:0000256" key="7">
    <source>
        <dbReference type="ARBA" id="ARBA00022989"/>
    </source>
</evidence>
<keyword evidence="9" id="KW-1015">Disulfide bond</keyword>
<dbReference type="UniPathway" id="UPA00196"/>
<reference evidence="12" key="3">
    <citation type="submission" date="2019-06" db="EMBL/GenBank/DDBJ databases">
        <authorList>
            <person name="Poynton C."/>
            <person name="Hasenbein S."/>
            <person name="Benoit J.B."/>
            <person name="Sepulveda M.S."/>
            <person name="Poelchau M.F."/>
            <person name="Murali S.C."/>
            <person name="Chen S."/>
            <person name="Glastad K.M."/>
            <person name="Werren J.H."/>
            <person name="Vineis J.H."/>
            <person name="Bowen J.L."/>
            <person name="Friedrich M."/>
            <person name="Jones J."/>
            <person name="Robertson H.M."/>
            <person name="Feyereisen R."/>
            <person name="Mechler-Hickson A."/>
            <person name="Mathers N."/>
            <person name="Lee C.E."/>
            <person name="Colbourne J.K."/>
            <person name="Biales A."/>
            <person name="Johnston J.S."/>
            <person name="Wellborn G.A."/>
            <person name="Rosendale A.J."/>
            <person name="Cridge A.G."/>
            <person name="Munoz-Torres M.C."/>
            <person name="Bain P.A."/>
            <person name="Manny A.R."/>
            <person name="Major K.M."/>
            <person name="Lambert F.N."/>
            <person name="Vulpe C.D."/>
            <person name="Tuck P."/>
            <person name="Blalock B.J."/>
            <person name="Lin Y.-Y."/>
            <person name="Smith M.E."/>
            <person name="Ochoa-Acuna H."/>
            <person name="Chen M.-J.M."/>
            <person name="Childers C.P."/>
            <person name="Qu J."/>
            <person name="Dugan S."/>
            <person name="Lee S.L."/>
            <person name="Chao H."/>
            <person name="Dinh H."/>
            <person name="Han Y."/>
            <person name="Doddapaneni H."/>
            <person name="Worley K.C."/>
            <person name="Muzny D.M."/>
            <person name="Gibbs R.A."/>
            <person name="Richards S."/>
        </authorList>
    </citation>
    <scope>NUCLEOTIDE SEQUENCE</scope>
    <source>
        <strain evidence="12">HAZT.00-mixed</strain>
        <tissue evidence="12">Whole organism</tissue>
    </source>
</reference>
<evidence type="ECO:0000256" key="3">
    <source>
        <dbReference type="ARBA" id="ARBA00006196"/>
    </source>
</evidence>
<comment type="subcellular location">
    <subcellularLocation>
        <location evidence="1">Endoplasmic reticulum membrane</location>
        <topology evidence="1">Multi-pass membrane protein</topology>
    </subcellularLocation>
</comment>
<dbReference type="InterPro" id="IPR009580">
    <property type="entry name" value="GPI_biosynthesis_protein_Pig-F"/>
</dbReference>
<evidence type="ECO:0000256" key="5">
    <source>
        <dbReference type="ARBA" id="ARBA00022692"/>
    </source>
</evidence>
<evidence type="ECO:0000256" key="4">
    <source>
        <dbReference type="ARBA" id="ARBA00022502"/>
    </source>
</evidence>
<dbReference type="GO" id="GO:0005829">
    <property type="term" value="C:cytosol"/>
    <property type="evidence" value="ECO:0007669"/>
    <property type="project" value="TreeGrafter"/>
</dbReference>
<comment type="pathway">
    <text evidence="2">Glycolipid biosynthesis; glycosylphosphatidylinositol-anchor biosynthesis.</text>
</comment>
<comment type="catalytic activity">
    <reaction evidence="10">
        <text>a 1,2-diacyl-sn-glycero-3-phosphate(in) = a 1,2-diacyl-sn-glycero-3-phosphate(out)</text>
        <dbReference type="Rhea" id="RHEA:36435"/>
        <dbReference type="ChEBI" id="CHEBI:58608"/>
    </reaction>
</comment>
<dbReference type="GO" id="GO:0005789">
    <property type="term" value="C:endoplasmic reticulum membrane"/>
    <property type="evidence" value="ECO:0007669"/>
    <property type="project" value="UniProtKB-SubCell"/>
</dbReference>
<dbReference type="Pfam" id="PF06699">
    <property type="entry name" value="PIG-F"/>
    <property type="match status" value="1"/>
</dbReference>
<dbReference type="Pfam" id="PF05254">
    <property type="entry name" value="UPF0203"/>
    <property type="match status" value="1"/>
</dbReference>
<dbReference type="Proteomes" id="UP000711488">
    <property type="component" value="Unassembled WGS sequence"/>
</dbReference>
<dbReference type="PANTHER" id="PTHR46403">
    <property type="entry name" value="TP53-REGULATED INHIBITOR OF APOPTOSIS 1"/>
    <property type="match status" value="1"/>
</dbReference>
<dbReference type="GO" id="GO:0006506">
    <property type="term" value="P:GPI anchor biosynthetic process"/>
    <property type="evidence" value="ECO:0007669"/>
    <property type="project" value="UniProtKB-UniPathway"/>
</dbReference>
<keyword evidence="5 11" id="KW-0812">Transmembrane</keyword>